<dbReference type="InterPro" id="IPR051089">
    <property type="entry name" value="prtT"/>
</dbReference>
<evidence type="ECO:0000313" key="8">
    <source>
        <dbReference type="EMBL" id="RDH20527.1"/>
    </source>
</evidence>
<dbReference type="GO" id="GO:0000976">
    <property type="term" value="F:transcription cis-regulatory region binding"/>
    <property type="evidence" value="ECO:0007669"/>
    <property type="project" value="TreeGrafter"/>
</dbReference>
<dbReference type="EMBL" id="KZ851914">
    <property type="protein sequence ID" value="RDH20527.1"/>
    <property type="molecule type" value="Genomic_DNA"/>
</dbReference>
<evidence type="ECO:0000256" key="7">
    <source>
        <dbReference type="SAM" id="MobiDB-lite"/>
    </source>
</evidence>
<feature type="region of interest" description="Disordered" evidence="7">
    <location>
        <begin position="111"/>
        <end position="130"/>
    </location>
</feature>
<dbReference type="PANTHER" id="PTHR31845">
    <property type="entry name" value="FINGER DOMAIN PROTEIN, PUTATIVE-RELATED"/>
    <property type="match status" value="1"/>
</dbReference>
<dbReference type="SUPFAM" id="SSF57701">
    <property type="entry name" value="Zn2/Cys6 DNA-binding domain"/>
    <property type="match status" value="1"/>
</dbReference>
<keyword evidence="5" id="KW-0804">Transcription</keyword>
<evidence type="ECO:0000256" key="4">
    <source>
        <dbReference type="ARBA" id="ARBA00023125"/>
    </source>
</evidence>
<gene>
    <name evidence="8" type="ORF">M747DRAFT_38691</name>
</gene>
<organism evidence="8 9">
    <name type="scientific">Aspergillus niger ATCC 13496</name>
    <dbReference type="NCBI Taxonomy" id="1353008"/>
    <lineage>
        <taxon>Eukaryota</taxon>
        <taxon>Fungi</taxon>
        <taxon>Dikarya</taxon>
        <taxon>Ascomycota</taxon>
        <taxon>Pezizomycotina</taxon>
        <taxon>Eurotiomycetes</taxon>
        <taxon>Eurotiomycetidae</taxon>
        <taxon>Eurotiales</taxon>
        <taxon>Aspergillaceae</taxon>
        <taxon>Aspergillus</taxon>
        <taxon>Aspergillus subgen. Circumdati</taxon>
    </lineage>
</organism>
<proteinExistence type="predicted"/>
<dbReference type="CDD" id="cd12148">
    <property type="entry name" value="fungal_TF_MHR"/>
    <property type="match status" value="1"/>
</dbReference>
<name>A0A370BYG9_ASPNG</name>
<evidence type="ECO:0000313" key="9">
    <source>
        <dbReference type="Proteomes" id="UP000253845"/>
    </source>
</evidence>
<keyword evidence="6" id="KW-0539">Nucleus</keyword>
<keyword evidence="3" id="KW-0805">Transcription regulation</keyword>
<dbReference type="GO" id="GO:0000981">
    <property type="term" value="F:DNA-binding transcription factor activity, RNA polymerase II-specific"/>
    <property type="evidence" value="ECO:0007669"/>
    <property type="project" value="InterPro"/>
</dbReference>
<evidence type="ECO:0000256" key="3">
    <source>
        <dbReference type="ARBA" id="ARBA00023015"/>
    </source>
</evidence>
<dbReference type="PANTHER" id="PTHR31845:SF32">
    <property type="entry name" value="MISCELLANEOUS ZN(II)2CYS6 TRANSCRIPTION FACTOR (EUROFUNG)-RELATED"/>
    <property type="match status" value="1"/>
</dbReference>
<evidence type="ECO:0000256" key="5">
    <source>
        <dbReference type="ARBA" id="ARBA00023163"/>
    </source>
</evidence>
<dbReference type="Gene3D" id="4.10.240.10">
    <property type="entry name" value="Zn(2)-C6 fungal-type DNA-binding domain"/>
    <property type="match status" value="1"/>
</dbReference>
<evidence type="ECO:0000256" key="2">
    <source>
        <dbReference type="ARBA" id="ARBA00022833"/>
    </source>
</evidence>
<protein>
    <recommendedName>
        <fullName evidence="10">Zn(2)-C6 fungal-type domain-containing protein</fullName>
    </recommendedName>
</protein>
<dbReference type="CDD" id="cd00067">
    <property type="entry name" value="GAL4"/>
    <property type="match status" value="1"/>
</dbReference>
<keyword evidence="2" id="KW-0862">Zinc</keyword>
<dbReference type="GO" id="GO:0005634">
    <property type="term" value="C:nucleus"/>
    <property type="evidence" value="ECO:0007669"/>
    <property type="project" value="UniProtKB-SubCell"/>
</dbReference>
<dbReference type="GO" id="GO:0009893">
    <property type="term" value="P:positive regulation of metabolic process"/>
    <property type="evidence" value="ECO:0007669"/>
    <property type="project" value="UniProtKB-ARBA"/>
</dbReference>
<accession>A0A370BYG9</accession>
<evidence type="ECO:0000256" key="1">
    <source>
        <dbReference type="ARBA" id="ARBA00004123"/>
    </source>
</evidence>
<dbReference type="InterPro" id="IPR036864">
    <property type="entry name" value="Zn2-C6_fun-type_DNA-bd_sf"/>
</dbReference>
<evidence type="ECO:0008006" key="10">
    <source>
        <dbReference type="Google" id="ProtNLM"/>
    </source>
</evidence>
<dbReference type="Proteomes" id="UP000253845">
    <property type="component" value="Unassembled WGS sequence"/>
</dbReference>
<sequence length="561" mass="63599">MPAVRACTNCVRAKTRCALSGASGTCERCVRLRKACQPSPPVRKRRVVAKASAKDVQKLEEKLDGLYSILQGQTGLLNGPMQPAQEPVIPAPHTDETVSLPIPLTQDLSGTTCSPAAPSLEQPRATSYEPNDDDAELYLARFRSDFIDHLPFLDIPVSQSAHQLHEESPLLWLAIMTVASTRTTQQKAMSRQMREAFGREAFVEGTRSIDFLLSVLVYATWDRYYALDKPLFTSLMQLAIAIVYDLGLDKPPVQDPSLLLSYDLKGHNRPSHYSRLPTMQERRALLGCFLVSFTSNVSRNGEPLQWTPSFDDCLRVFEEEKESDNDTLLVQLVKLRLITGKVMEAPGTEPSDTQILRLSASIYLQSFQKQIRTFRSQIPLELTNNKILQMELYSAEMMIHEIGFSSDPTIFPRQSNQQFECLCACLQTIKSWTDNILALQPVEYVGLSCLMCANMARSFINLYRLTVCDYPVWDRKLVQETIDVSWVLERAAQRFTQVKDAAGLDPEGTQELDFFMIMAAKMEAMKMSWDTAVMPMMEDSWEPTLDDLDMFSSEFRNMWSW</sequence>
<comment type="subcellular location">
    <subcellularLocation>
        <location evidence="1">Nucleus</location>
    </subcellularLocation>
</comment>
<dbReference type="GO" id="GO:0008270">
    <property type="term" value="F:zinc ion binding"/>
    <property type="evidence" value="ECO:0007669"/>
    <property type="project" value="InterPro"/>
</dbReference>
<dbReference type="AlphaFoldDB" id="A0A370BYG9"/>
<dbReference type="InterPro" id="IPR001138">
    <property type="entry name" value="Zn2Cys6_DnaBD"/>
</dbReference>
<reference evidence="8 9" key="1">
    <citation type="submission" date="2018-07" db="EMBL/GenBank/DDBJ databases">
        <title>Section-level genome sequencing of Aspergillus section Nigri to investigate inter- and intra-species variation.</title>
        <authorList>
            <consortium name="DOE Joint Genome Institute"/>
            <person name="Vesth T.C."/>
            <person name="Nybo J.L."/>
            <person name="Theobald S."/>
            <person name="Frisvad J.C."/>
            <person name="Larsen T.O."/>
            <person name="Nielsen K.F."/>
            <person name="Hoof J.B."/>
            <person name="Brandl J."/>
            <person name="Salamov A."/>
            <person name="Riley R."/>
            <person name="Gladden J.M."/>
            <person name="Phatale P."/>
            <person name="Nielsen M.T."/>
            <person name="Lyhne E.K."/>
            <person name="Kogle M.E."/>
            <person name="Strasser K."/>
            <person name="McDonnell E."/>
            <person name="Barry K."/>
            <person name="Clum A."/>
            <person name="Chen C."/>
            <person name="Nolan M."/>
            <person name="Sandor L."/>
            <person name="Kuo A."/>
            <person name="Lipzen A."/>
            <person name="Hainaut M."/>
            <person name="Drula E."/>
            <person name="Tsang A."/>
            <person name="Magnuson J.K."/>
            <person name="Henrissat B."/>
            <person name="Wiebenga A."/>
            <person name="Simmons B.A."/>
            <person name="Makela M.R."/>
            <person name="De vries R.P."/>
            <person name="Grigoriev I.V."/>
            <person name="Mortensen U.H."/>
            <person name="Baker S.E."/>
            <person name="Andersen M.R."/>
        </authorList>
    </citation>
    <scope>NUCLEOTIDE SEQUENCE [LARGE SCALE GENOMIC DNA]</scope>
    <source>
        <strain evidence="8 9">ATCC 13496</strain>
    </source>
</reference>
<keyword evidence="4" id="KW-0238">DNA-binding</keyword>
<dbReference type="VEuPathDB" id="FungiDB:M747DRAFT_38691"/>
<evidence type="ECO:0000256" key="6">
    <source>
        <dbReference type="ARBA" id="ARBA00023242"/>
    </source>
</evidence>